<reference evidence="1 2" key="1">
    <citation type="submission" date="2019-03" db="EMBL/GenBank/DDBJ databases">
        <title>Deep-cultivation of Planctomycetes and their phenomic and genomic characterization uncovers novel biology.</title>
        <authorList>
            <person name="Wiegand S."/>
            <person name="Jogler M."/>
            <person name="Boedeker C."/>
            <person name="Pinto D."/>
            <person name="Vollmers J."/>
            <person name="Rivas-Marin E."/>
            <person name="Kohn T."/>
            <person name="Peeters S.H."/>
            <person name="Heuer A."/>
            <person name="Rast P."/>
            <person name="Oberbeckmann S."/>
            <person name="Bunk B."/>
            <person name="Jeske O."/>
            <person name="Meyerdierks A."/>
            <person name="Storesund J.E."/>
            <person name="Kallscheuer N."/>
            <person name="Luecker S."/>
            <person name="Lage O.M."/>
            <person name="Pohl T."/>
            <person name="Merkel B.J."/>
            <person name="Hornburger P."/>
            <person name="Mueller R.-W."/>
            <person name="Bruemmer F."/>
            <person name="Labrenz M."/>
            <person name="Spormann A.M."/>
            <person name="Op den Camp H."/>
            <person name="Overmann J."/>
            <person name="Amann R."/>
            <person name="Jetten M.S.M."/>
            <person name="Mascher T."/>
            <person name="Medema M.H."/>
            <person name="Devos D.P."/>
            <person name="Kaster A.-K."/>
            <person name="Ovreas L."/>
            <person name="Rohde M."/>
            <person name="Galperin M.Y."/>
            <person name="Jogler C."/>
        </authorList>
    </citation>
    <scope>NUCLEOTIDE SEQUENCE [LARGE SCALE GENOMIC DNA]</scope>
    <source>
        <strain evidence="1 2">Enr13</strain>
    </source>
</reference>
<evidence type="ECO:0000313" key="2">
    <source>
        <dbReference type="Proteomes" id="UP000319004"/>
    </source>
</evidence>
<proteinExistence type="predicted"/>
<dbReference type="Proteomes" id="UP000319004">
    <property type="component" value="Chromosome"/>
</dbReference>
<dbReference type="KEGG" id="snep:Enr13x_56080"/>
<organism evidence="1 2">
    <name type="scientific">Stieleria neptunia</name>
    <dbReference type="NCBI Taxonomy" id="2527979"/>
    <lineage>
        <taxon>Bacteria</taxon>
        <taxon>Pseudomonadati</taxon>
        <taxon>Planctomycetota</taxon>
        <taxon>Planctomycetia</taxon>
        <taxon>Pirellulales</taxon>
        <taxon>Pirellulaceae</taxon>
        <taxon>Stieleria</taxon>
    </lineage>
</organism>
<keyword evidence="2" id="KW-1185">Reference proteome</keyword>
<name>A0A518HXZ7_9BACT</name>
<evidence type="ECO:0000313" key="1">
    <source>
        <dbReference type="EMBL" id="QDV45729.1"/>
    </source>
</evidence>
<dbReference type="EMBL" id="CP037423">
    <property type="protein sequence ID" value="QDV45729.1"/>
    <property type="molecule type" value="Genomic_DNA"/>
</dbReference>
<protein>
    <submittedName>
        <fullName evidence="1">Uncharacterized protein</fullName>
    </submittedName>
</protein>
<gene>
    <name evidence="1" type="ORF">Enr13x_56080</name>
</gene>
<sequence length="41" mass="4278">MPALRPGGLAQCVPVALATGARELEREGLKGRHNRALAPEA</sequence>
<dbReference type="AlphaFoldDB" id="A0A518HXZ7"/>
<accession>A0A518HXZ7</accession>